<dbReference type="AlphaFoldDB" id="E4L9Q9"/>
<evidence type="ECO:0000313" key="1">
    <source>
        <dbReference type="EMBL" id="EFR42479.1"/>
    </source>
</evidence>
<sequence>MNKLKKNSTIHKILNNPKNAQKLIFTDLFTFSHHTTTTTVLLIKNKSERKNDENNIQKTRLDKLT</sequence>
<reference evidence="1 2" key="1">
    <citation type="submission" date="2010-11" db="EMBL/GenBank/DDBJ databases">
        <authorList>
            <person name="Durkin A.S."/>
            <person name="Madupu R."/>
            <person name="Torralba M."/>
            <person name="Gillis M."/>
            <person name="Methe B."/>
            <person name="Sutton G."/>
            <person name="Nelson K.E."/>
        </authorList>
    </citation>
    <scope>NUCLEOTIDE SEQUENCE [LARGE SCALE GENOMIC DNA]</scope>
    <source>
        <strain evidence="1 2">UPII 345-E</strain>
    </source>
</reference>
<proteinExistence type="predicted"/>
<protein>
    <submittedName>
        <fullName evidence="1">Uncharacterized protein</fullName>
    </submittedName>
</protein>
<accession>E4L9Q9</accession>
<gene>
    <name evidence="1" type="ORF">HMPREF9220_0490</name>
</gene>
<organism evidence="1 2">
    <name type="scientific">Dialister micraerophilus UPII 345-E</name>
    <dbReference type="NCBI Taxonomy" id="910314"/>
    <lineage>
        <taxon>Bacteria</taxon>
        <taxon>Bacillati</taxon>
        <taxon>Bacillota</taxon>
        <taxon>Negativicutes</taxon>
        <taxon>Veillonellales</taxon>
        <taxon>Veillonellaceae</taxon>
        <taxon>Dialister</taxon>
    </lineage>
</organism>
<evidence type="ECO:0000313" key="2">
    <source>
        <dbReference type="Proteomes" id="UP000004594"/>
    </source>
</evidence>
<dbReference type="Proteomes" id="UP000004594">
    <property type="component" value="Unassembled WGS sequence"/>
</dbReference>
<name>E4L9Q9_9FIRM</name>
<comment type="caution">
    <text evidence="1">The sequence shown here is derived from an EMBL/GenBank/DDBJ whole genome shotgun (WGS) entry which is preliminary data.</text>
</comment>
<dbReference type="EMBL" id="AENT01000024">
    <property type="protein sequence ID" value="EFR42479.1"/>
    <property type="molecule type" value="Genomic_DNA"/>
</dbReference>